<gene>
    <name evidence="1" type="ORF">H0486_10850</name>
</gene>
<comment type="caution">
    <text evidence="1">The sequence shown here is derived from an EMBL/GenBank/DDBJ whole genome shotgun (WGS) entry which is preliminary data.</text>
</comment>
<dbReference type="Proteomes" id="UP000574276">
    <property type="component" value="Unassembled WGS sequence"/>
</dbReference>
<dbReference type="Pfam" id="PF02567">
    <property type="entry name" value="PhzC-PhzF"/>
    <property type="match status" value="1"/>
</dbReference>
<dbReference type="Gene3D" id="3.10.310.10">
    <property type="entry name" value="Diaminopimelate Epimerase, Chain A, domain 1"/>
    <property type="match status" value="1"/>
</dbReference>
<protein>
    <submittedName>
        <fullName evidence="1">PhzF family phenazine biosynthesis protein</fullName>
    </submittedName>
</protein>
<keyword evidence="2" id="KW-1185">Reference proteome</keyword>
<dbReference type="SUPFAM" id="SSF54506">
    <property type="entry name" value="Diaminopimelate epimerase-like"/>
    <property type="match status" value="1"/>
</dbReference>
<accession>A0A839K172</accession>
<name>A0A839K172_9FIRM</name>
<proteinExistence type="predicted"/>
<dbReference type="AlphaFoldDB" id="A0A839K172"/>
<dbReference type="EMBL" id="JACEGA010000001">
    <property type="protein sequence ID" value="MBB2183376.1"/>
    <property type="molecule type" value="Genomic_DNA"/>
</dbReference>
<organism evidence="1 2">
    <name type="scientific">Variimorphobacter saccharofermentans</name>
    <dbReference type="NCBI Taxonomy" id="2755051"/>
    <lineage>
        <taxon>Bacteria</taxon>
        <taxon>Bacillati</taxon>
        <taxon>Bacillota</taxon>
        <taxon>Clostridia</taxon>
        <taxon>Lachnospirales</taxon>
        <taxon>Lachnospiraceae</taxon>
        <taxon>Variimorphobacter</taxon>
    </lineage>
</organism>
<reference evidence="1 2" key="1">
    <citation type="submission" date="2020-07" db="EMBL/GenBank/DDBJ databases">
        <title>Characterization and genome sequencing of isolate MD1, a novel member within the family Lachnospiraceae.</title>
        <authorList>
            <person name="Rettenmaier R."/>
            <person name="Di Bello L."/>
            <person name="Zinser C."/>
            <person name="Scheitz K."/>
            <person name="Liebl W."/>
            <person name="Zverlov V."/>
        </authorList>
    </citation>
    <scope>NUCLEOTIDE SEQUENCE [LARGE SCALE GENOMIC DNA]</scope>
    <source>
        <strain evidence="1 2">MD1</strain>
    </source>
</reference>
<sequence>MFNATSYYSFVDGKLGYLEDPATGSGNSAFGYYLIHNNLWTEDFSIEQGVSLQNPNVVKLKRYTENNTDRILFGGCATTRIEGKYYLH</sequence>
<dbReference type="GO" id="GO:0003824">
    <property type="term" value="F:catalytic activity"/>
    <property type="evidence" value="ECO:0007669"/>
    <property type="project" value="InterPro"/>
</dbReference>
<evidence type="ECO:0000313" key="2">
    <source>
        <dbReference type="Proteomes" id="UP000574276"/>
    </source>
</evidence>
<dbReference type="InterPro" id="IPR003719">
    <property type="entry name" value="Phenazine_PhzF-like"/>
</dbReference>
<evidence type="ECO:0000313" key="1">
    <source>
        <dbReference type="EMBL" id="MBB2183376.1"/>
    </source>
</evidence>